<evidence type="ECO:0000313" key="6">
    <source>
        <dbReference type="Proteomes" id="UP000578531"/>
    </source>
</evidence>
<dbReference type="OrthoDB" id="3687641at2759"/>
<keyword evidence="6" id="KW-1185">Reference proteome</keyword>
<keyword evidence="2" id="KW-0560">Oxidoreductase</keyword>
<dbReference type="PANTHER" id="PTHR33365:SF11">
    <property type="entry name" value="TAT PATHWAY SIGNAL SEQUENCE"/>
    <property type="match status" value="1"/>
</dbReference>
<organism evidence="5 6">
    <name type="scientific">Letharia columbiana</name>
    <dbReference type="NCBI Taxonomy" id="112416"/>
    <lineage>
        <taxon>Eukaryota</taxon>
        <taxon>Fungi</taxon>
        <taxon>Dikarya</taxon>
        <taxon>Ascomycota</taxon>
        <taxon>Pezizomycotina</taxon>
        <taxon>Lecanoromycetes</taxon>
        <taxon>OSLEUM clade</taxon>
        <taxon>Lecanoromycetidae</taxon>
        <taxon>Lecanorales</taxon>
        <taxon>Lecanorineae</taxon>
        <taxon>Parmeliaceae</taxon>
        <taxon>Letharia</taxon>
    </lineage>
</organism>
<evidence type="ECO:0008006" key="7">
    <source>
        <dbReference type="Google" id="ProtNLM"/>
    </source>
</evidence>
<comment type="pathway">
    <text evidence="1">Mycotoxin biosynthesis.</text>
</comment>
<keyword evidence="4" id="KW-0472">Membrane</keyword>
<evidence type="ECO:0000256" key="3">
    <source>
        <dbReference type="ARBA" id="ARBA00035112"/>
    </source>
</evidence>
<evidence type="ECO:0000256" key="1">
    <source>
        <dbReference type="ARBA" id="ARBA00004685"/>
    </source>
</evidence>
<comment type="caution">
    <text evidence="5">The sequence shown here is derived from an EMBL/GenBank/DDBJ whole genome shotgun (WGS) entry which is preliminary data.</text>
</comment>
<gene>
    <name evidence="5" type="ORF">HO173_010836</name>
</gene>
<evidence type="ECO:0000256" key="4">
    <source>
        <dbReference type="SAM" id="Phobius"/>
    </source>
</evidence>
<evidence type="ECO:0000313" key="5">
    <source>
        <dbReference type="EMBL" id="KAF6230928.1"/>
    </source>
</evidence>
<reference evidence="5 6" key="1">
    <citation type="journal article" date="2020" name="Genomics">
        <title>Complete, high-quality genomes from long-read metagenomic sequencing of two wolf lichen thalli reveals enigmatic genome architecture.</title>
        <authorList>
            <person name="McKenzie S.K."/>
            <person name="Walston R.F."/>
            <person name="Allen J.L."/>
        </authorList>
    </citation>
    <scope>NUCLEOTIDE SEQUENCE [LARGE SCALE GENOMIC DNA]</scope>
    <source>
        <strain evidence="5">WasteWater2</strain>
    </source>
</reference>
<dbReference type="GO" id="GO:0043386">
    <property type="term" value="P:mycotoxin biosynthetic process"/>
    <property type="evidence" value="ECO:0007669"/>
    <property type="project" value="InterPro"/>
</dbReference>
<proteinExistence type="inferred from homology"/>
<sequence length="245" mass="27425">MLKLLRTSHSPSYFPLPQYGHIDDDNDPGKETVQSLRGQGKRALWSPWLQLAMMVVSFLLAGTAGFFIGLSLPQKRLASSSLPDTVPQVFIGLSMETFQYNESFATPPPQEGGQEPVWDSLIPNGLGYVKHPTLAPNLSVISVFHQLHCLYTLRRAYYAISEDQHELEDFDFGIERAPHAAHCFEYLRQALMCSADSSIEPAGKRVEGFLGWGFQRQCRDYGGLMAWAEKWRAFNGQGFIAEPPG</sequence>
<dbReference type="Pfam" id="PF11807">
    <property type="entry name" value="UstYa"/>
    <property type="match status" value="1"/>
</dbReference>
<dbReference type="Proteomes" id="UP000578531">
    <property type="component" value="Unassembled WGS sequence"/>
</dbReference>
<protein>
    <recommendedName>
        <fullName evidence="7">Oxidase ustYa</fullName>
    </recommendedName>
</protein>
<accession>A0A8H6FLW3</accession>
<evidence type="ECO:0000256" key="2">
    <source>
        <dbReference type="ARBA" id="ARBA00023002"/>
    </source>
</evidence>
<dbReference type="GO" id="GO:0016491">
    <property type="term" value="F:oxidoreductase activity"/>
    <property type="evidence" value="ECO:0007669"/>
    <property type="project" value="UniProtKB-KW"/>
</dbReference>
<keyword evidence="4" id="KW-0812">Transmembrane</keyword>
<comment type="similarity">
    <text evidence="3">Belongs to the ustYa family.</text>
</comment>
<dbReference type="PANTHER" id="PTHR33365">
    <property type="entry name" value="YALI0B05434P"/>
    <property type="match status" value="1"/>
</dbReference>
<feature type="transmembrane region" description="Helical" evidence="4">
    <location>
        <begin position="48"/>
        <end position="72"/>
    </location>
</feature>
<name>A0A8H6FLW3_9LECA</name>
<keyword evidence="4" id="KW-1133">Transmembrane helix</keyword>
<dbReference type="AlphaFoldDB" id="A0A8H6FLW3"/>
<dbReference type="InterPro" id="IPR021765">
    <property type="entry name" value="UstYa-like"/>
</dbReference>
<dbReference type="GeneID" id="59292482"/>
<dbReference type="RefSeq" id="XP_037160361.1">
    <property type="nucleotide sequence ID" value="XM_037312721.1"/>
</dbReference>
<dbReference type="EMBL" id="JACCJC010000062">
    <property type="protein sequence ID" value="KAF6230928.1"/>
    <property type="molecule type" value="Genomic_DNA"/>
</dbReference>